<feature type="compositionally biased region" description="Low complexity" evidence="10">
    <location>
        <begin position="344"/>
        <end position="353"/>
    </location>
</feature>
<feature type="compositionally biased region" description="Low complexity" evidence="10">
    <location>
        <begin position="466"/>
        <end position="475"/>
    </location>
</feature>
<evidence type="ECO:0000256" key="3">
    <source>
        <dbReference type="ARBA" id="ARBA00004556"/>
    </source>
</evidence>
<dbReference type="GO" id="GO:0002218">
    <property type="term" value="P:activation of innate immune response"/>
    <property type="evidence" value="ECO:0007669"/>
    <property type="project" value="InterPro"/>
</dbReference>
<evidence type="ECO:0000256" key="8">
    <source>
        <dbReference type="ARBA" id="ARBA00023136"/>
    </source>
</evidence>
<evidence type="ECO:0000256" key="1">
    <source>
        <dbReference type="ARBA" id="ARBA00004457"/>
    </source>
</evidence>
<feature type="transmembrane region" description="Helical" evidence="11">
    <location>
        <begin position="21"/>
        <end position="38"/>
    </location>
</feature>
<dbReference type="InterPro" id="IPR038623">
    <property type="entry name" value="STING_C_sf"/>
</dbReference>
<feature type="compositionally biased region" description="Low complexity" evidence="10">
    <location>
        <begin position="446"/>
        <end position="457"/>
    </location>
</feature>
<feature type="region of interest" description="Disordered" evidence="10">
    <location>
        <begin position="378"/>
        <end position="429"/>
    </location>
</feature>
<dbReference type="GO" id="GO:0051607">
    <property type="term" value="P:defense response to virus"/>
    <property type="evidence" value="ECO:0007669"/>
    <property type="project" value="TreeGrafter"/>
</dbReference>
<evidence type="ECO:0000256" key="2">
    <source>
        <dbReference type="ARBA" id="ARBA00004542"/>
    </source>
</evidence>
<dbReference type="GO" id="GO:0000045">
    <property type="term" value="P:autophagosome assembly"/>
    <property type="evidence" value="ECO:0007669"/>
    <property type="project" value="TreeGrafter"/>
</dbReference>
<dbReference type="GO" id="GO:0061709">
    <property type="term" value="P:reticulophagy"/>
    <property type="evidence" value="ECO:0007669"/>
    <property type="project" value="TreeGrafter"/>
</dbReference>
<dbReference type="GO" id="GO:0035438">
    <property type="term" value="F:cyclic-di-GMP binding"/>
    <property type="evidence" value="ECO:0007669"/>
    <property type="project" value="TreeGrafter"/>
</dbReference>
<dbReference type="GO" id="GO:0005789">
    <property type="term" value="C:endoplasmic reticulum membrane"/>
    <property type="evidence" value="ECO:0007669"/>
    <property type="project" value="TreeGrafter"/>
</dbReference>
<keyword evidence="8 11" id="KW-0472">Membrane</keyword>
<dbReference type="GO" id="GO:0000139">
    <property type="term" value="C:Golgi membrane"/>
    <property type="evidence" value="ECO:0007669"/>
    <property type="project" value="UniProtKB-SubCell"/>
</dbReference>
<name>A0AAW0NI17_9GOBI</name>
<dbReference type="GO" id="GO:0033116">
    <property type="term" value="C:endoplasmic reticulum-Golgi intermediate compartment membrane"/>
    <property type="evidence" value="ECO:0007669"/>
    <property type="project" value="UniProtKB-SubCell"/>
</dbReference>
<dbReference type="EMBL" id="JBBPFD010000014">
    <property type="protein sequence ID" value="KAK7899468.1"/>
    <property type="molecule type" value="Genomic_DNA"/>
</dbReference>
<dbReference type="AlphaFoldDB" id="A0AAW0NI17"/>
<evidence type="ECO:0000256" key="7">
    <source>
        <dbReference type="ARBA" id="ARBA00022989"/>
    </source>
</evidence>
<feature type="domain" description="STING transmembrane" evidence="13">
    <location>
        <begin position="44"/>
        <end position="151"/>
    </location>
</feature>
<dbReference type="GO" id="GO:0000421">
    <property type="term" value="C:autophagosome membrane"/>
    <property type="evidence" value="ECO:0007669"/>
    <property type="project" value="UniProtKB-SubCell"/>
</dbReference>
<accession>A0AAW0NI17</accession>
<feature type="region of interest" description="Disordered" evidence="10">
    <location>
        <begin position="256"/>
        <end position="364"/>
    </location>
</feature>
<comment type="similarity">
    <text evidence="5">Belongs to the STING family.</text>
</comment>
<dbReference type="Pfam" id="PF15009">
    <property type="entry name" value="STING_LBD"/>
    <property type="match status" value="2"/>
</dbReference>
<dbReference type="Gene3D" id="3.40.50.12100">
    <property type="entry name" value="Stimulator of interferon genes protein"/>
    <property type="match status" value="2"/>
</dbReference>
<evidence type="ECO:0000256" key="9">
    <source>
        <dbReference type="ARBA" id="ARBA00024169"/>
    </source>
</evidence>
<feature type="compositionally biased region" description="Low complexity" evidence="10">
    <location>
        <begin position="282"/>
        <end position="291"/>
    </location>
</feature>
<evidence type="ECO:0000259" key="12">
    <source>
        <dbReference type="Pfam" id="PF15009"/>
    </source>
</evidence>
<dbReference type="Gene3D" id="1.20.5.5200">
    <property type="match status" value="1"/>
</dbReference>
<dbReference type="GO" id="GO:0048471">
    <property type="term" value="C:perinuclear region of cytoplasm"/>
    <property type="evidence" value="ECO:0007669"/>
    <property type="project" value="UniProtKB-SubCell"/>
</dbReference>
<evidence type="ECO:0000259" key="13">
    <source>
        <dbReference type="Pfam" id="PF23417"/>
    </source>
</evidence>
<feature type="compositionally biased region" description="Low complexity" evidence="10">
    <location>
        <begin position="378"/>
        <end position="397"/>
    </location>
</feature>
<feature type="domain" description="STING ligand-binding" evidence="12">
    <location>
        <begin position="153"/>
        <end position="254"/>
    </location>
</feature>
<feature type="region of interest" description="Disordered" evidence="10">
    <location>
        <begin position="574"/>
        <end position="603"/>
    </location>
</feature>
<feature type="region of interest" description="Disordered" evidence="10">
    <location>
        <begin position="704"/>
        <end position="772"/>
    </location>
</feature>
<dbReference type="GO" id="GO:0045087">
    <property type="term" value="P:innate immune response"/>
    <property type="evidence" value="ECO:0007669"/>
    <property type="project" value="TreeGrafter"/>
</dbReference>
<evidence type="ECO:0000256" key="4">
    <source>
        <dbReference type="ARBA" id="ARBA00004653"/>
    </source>
</evidence>
<reference evidence="15" key="1">
    <citation type="submission" date="2024-04" db="EMBL/GenBank/DDBJ databases">
        <title>Salinicola lusitanus LLJ914,a marine bacterium isolated from the Okinawa Trough.</title>
        <authorList>
            <person name="Li J."/>
        </authorList>
    </citation>
    <scope>NUCLEOTIDE SEQUENCE [LARGE SCALE GENOMIC DNA]</scope>
</reference>
<dbReference type="PANTHER" id="PTHR34339">
    <property type="entry name" value="STIMULATOR OF INTERFERON GENES PROTEIN"/>
    <property type="match status" value="1"/>
</dbReference>
<dbReference type="GO" id="GO:0032481">
    <property type="term" value="P:positive regulation of type I interferon production"/>
    <property type="evidence" value="ECO:0007669"/>
    <property type="project" value="InterPro"/>
</dbReference>
<evidence type="ECO:0000313" key="15">
    <source>
        <dbReference type="Proteomes" id="UP001460270"/>
    </source>
</evidence>
<dbReference type="InterPro" id="IPR055434">
    <property type="entry name" value="STING_TM"/>
</dbReference>
<dbReference type="PANTHER" id="PTHR34339:SF1">
    <property type="entry name" value="STIMULATOR OF INTERFERON GENES PROTEIN"/>
    <property type="match status" value="1"/>
</dbReference>
<comment type="subcellular location">
    <subcellularLocation>
        <location evidence="3">Cytoplasm</location>
        <location evidence="3">Perinuclear region</location>
    </subcellularLocation>
    <subcellularLocation>
        <location evidence="2">Cytoplasmic vesicle</location>
        <location evidence="2">Autophagosome membrane</location>
        <topology evidence="2">Multi-pass membrane protein</topology>
    </subcellularLocation>
    <subcellularLocation>
        <location evidence="1">Endoplasmic reticulum-Golgi intermediate compartment membrane</location>
        <topology evidence="1">Multi-pass membrane protein</topology>
    </subcellularLocation>
    <subcellularLocation>
        <location evidence="4">Golgi apparatus membrane</location>
        <topology evidence="4">Multi-pass membrane protein</topology>
    </subcellularLocation>
</comment>
<sequence length="772" mass="88584">MQSLRSQSELVPAPRGALPKVCAVGVAVVSVAMAGFMFRERAVGWVSMATLLLSLGPCLYGFFLLLEETLKHNNRYRRRSLLAPLSDCGLLRSLLSVIVSSLLLRLSGSPVPLPHLWTLLWLSAVLYAALRSLGPLAPCEVELSDICETRKMNVAHGLAWSFYLGYLRLVLPRLEEAISEFCASHKNNSLWSRGSQRLFILIPVNANISHKLEDEDDRIQFYESLPNSQLDRGGVRGRVYKHSVYKVYNGRGQVRNTTTKQQQQRLQGLQPPRTGQKHYNKTTTASTVSTTTEDRSETLQQNNNNVYRVYNHRGQVRNTTTKQQQQRLQGLQPPRTGQKHYNKTTTASTGSTTTEDRSETLQQNNNSVYKVYNHRGQVRNTTTQQQQRLQGLQPQRTGQKHYNKTTTVSTRSTTTEDRSETLQHNNNSVYRVYNHRRQVRNTTIKQQQRLQRPQPQRTGQKHYNKTTTASTGSTTTEDRSETLQQNNNSVYKVYNHRGQVRNTTTKQQQRLQGLQPQRTGQKHYNKTTTVSTRSTTTEDRSETLQHNNNSVYRVYNHRGQVRNTTTKQQQCLQGLQPQRTGQKHYNTTTTASTRSTTTEDRSETLQHNNNSVYRVYNHRRQAHDCVVEYATPLLTLYSMSQDSYAGFGEPQRREQVLLFYRTLTDILERSVDCRGRYTLILLNDEHEGDPHYLSNSLLRHLQQQDTEEYQMHPSPRTPPPQPEQTAPPLHTRPLLAPGPLHSPDMSRDPTLMFSLDRPRTLRGPVETSDFYK</sequence>
<evidence type="ECO:0000256" key="11">
    <source>
        <dbReference type="SAM" id="Phobius"/>
    </source>
</evidence>
<evidence type="ECO:0008006" key="16">
    <source>
        <dbReference type="Google" id="ProtNLM"/>
    </source>
</evidence>
<feature type="compositionally biased region" description="Low complexity" evidence="10">
    <location>
        <begin position="323"/>
        <end position="335"/>
    </location>
</feature>
<feature type="transmembrane region" description="Helical" evidence="11">
    <location>
        <begin position="44"/>
        <end position="66"/>
    </location>
</feature>
<feature type="compositionally biased region" description="Low complexity" evidence="10">
    <location>
        <begin position="503"/>
        <end position="519"/>
    </location>
</feature>
<organism evidence="14 15">
    <name type="scientific">Mugilogobius chulae</name>
    <name type="common">yellowstripe goby</name>
    <dbReference type="NCBI Taxonomy" id="88201"/>
    <lineage>
        <taxon>Eukaryota</taxon>
        <taxon>Metazoa</taxon>
        <taxon>Chordata</taxon>
        <taxon>Craniata</taxon>
        <taxon>Vertebrata</taxon>
        <taxon>Euteleostomi</taxon>
        <taxon>Actinopterygii</taxon>
        <taxon>Neopterygii</taxon>
        <taxon>Teleostei</taxon>
        <taxon>Neoteleostei</taxon>
        <taxon>Acanthomorphata</taxon>
        <taxon>Gobiaria</taxon>
        <taxon>Gobiiformes</taxon>
        <taxon>Gobioidei</taxon>
        <taxon>Gobiidae</taxon>
        <taxon>Gobionellinae</taxon>
        <taxon>Mugilogobius</taxon>
    </lineage>
</organism>
<comment type="catalytic activity">
    <reaction evidence="9">
        <text>H(+)(in) = H(+)(out)</text>
        <dbReference type="Rhea" id="RHEA:34979"/>
        <dbReference type="ChEBI" id="CHEBI:15378"/>
    </reaction>
</comment>
<keyword evidence="6 11" id="KW-0812">Transmembrane</keyword>
<evidence type="ECO:0000256" key="5">
    <source>
        <dbReference type="ARBA" id="ARBA00009027"/>
    </source>
</evidence>
<feature type="compositionally biased region" description="Low complexity" evidence="10">
    <location>
        <begin position="261"/>
        <end position="273"/>
    </location>
</feature>
<comment type="caution">
    <text evidence="14">The sequence shown here is derived from an EMBL/GenBank/DDBJ whole genome shotgun (WGS) entry which is preliminary data.</text>
</comment>
<gene>
    <name evidence="14" type="ORF">WMY93_020321</name>
</gene>
<dbReference type="FunFam" id="1.20.5.5200:FF:000001">
    <property type="entry name" value="Stimulator of interferon genes protein"/>
    <property type="match status" value="1"/>
</dbReference>
<dbReference type="GO" id="GO:0016239">
    <property type="term" value="P:positive regulation of macroautophagy"/>
    <property type="evidence" value="ECO:0007669"/>
    <property type="project" value="TreeGrafter"/>
</dbReference>
<keyword evidence="7 11" id="KW-1133">Transmembrane helix</keyword>
<protein>
    <recommendedName>
        <fullName evidence="16">Stimulator of interferon genes protein</fullName>
    </recommendedName>
</protein>
<feature type="region of interest" description="Disordered" evidence="10">
    <location>
        <begin position="442"/>
        <end position="543"/>
    </location>
</feature>
<proteinExistence type="inferred from homology"/>
<feature type="compositionally biased region" description="Low complexity" evidence="10">
    <location>
        <begin position="587"/>
        <end position="596"/>
    </location>
</feature>
<evidence type="ECO:0000256" key="10">
    <source>
        <dbReference type="SAM" id="MobiDB-lite"/>
    </source>
</evidence>
<keyword evidence="15" id="KW-1185">Reference proteome</keyword>
<feature type="compositionally biased region" description="Low complexity" evidence="10">
    <location>
        <begin position="300"/>
        <end position="309"/>
    </location>
</feature>
<feature type="domain" description="STING ligand-binding" evidence="12">
    <location>
        <begin position="606"/>
        <end position="704"/>
    </location>
</feature>
<dbReference type="Proteomes" id="UP001460270">
    <property type="component" value="Unassembled WGS sequence"/>
</dbReference>
<dbReference type="Pfam" id="PF23417">
    <property type="entry name" value="STING_TM"/>
    <property type="match status" value="1"/>
</dbReference>
<dbReference type="GO" id="GO:0061507">
    <property type="term" value="F:2',3'-cyclic GMP-AMP binding"/>
    <property type="evidence" value="ECO:0007669"/>
    <property type="project" value="TreeGrafter"/>
</dbReference>
<evidence type="ECO:0000256" key="6">
    <source>
        <dbReference type="ARBA" id="ARBA00022692"/>
    </source>
</evidence>
<evidence type="ECO:0000313" key="14">
    <source>
        <dbReference type="EMBL" id="KAK7899468.1"/>
    </source>
</evidence>
<dbReference type="InterPro" id="IPR029158">
    <property type="entry name" value="STING"/>
</dbReference>
<dbReference type="InterPro" id="IPR055432">
    <property type="entry name" value="STING_LBD"/>
</dbReference>